<dbReference type="Pfam" id="PF19361">
    <property type="entry name" value="DUF5937"/>
    <property type="match status" value="1"/>
</dbReference>
<dbReference type="Proteomes" id="UP001501637">
    <property type="component" value="Unassembled WGS sequence"/>
</dbReference>
<protein>
    <submittedName>
        <fullName evidence="5">DUF5937 family protein</fullName>
    </submittedName>
</protein>
<comment type="caution">
    <text evidence="5">The sequence shown here is derived from an EMBL/GenBank/DDBJ whole genome shotgun (WGS) entry which is preliminary data.</text>
</comment>
<dbReference type="InterPro" id="IPR036388">
    <property type="entry name" value="WH-like_DNA-bd_sf"/>
</dbReference>
<dbReference type="Pfam" id="PF12840">
    <property type="entry name" value="HTH_20"/>
    <property type="match status" value="1"/>
</dbReference>
<dbReference type="InterPro" id="IPR051081">
    <property type="entry name" value="HTH_MetalResp_TranReg"/>
</dbReference>
<keyword evidence="1" id="KW-0805">Transcription regulation</keyword>
<evidence type="ECO:0000313" key="6">
    <source>
        <dbReference type="Proteomes" id="UP001501637"/>
    </source>
</evidence>
<dbReference type="Gene3D" id="1.10.10.10">
    <property type="entry name" value="Winged helix-like DNA-binding domain superfamily/Winged helix DNA-binding domain"/>
    <property type="match status" value="1"/>
</dbReference>
<sequence>MSVHIEIAGLPQERIFFDPSPLAELGVALHALAEPGHHPGLHGWATATTACLKPDLADRLCEADFLWRNTFSDVFMPFAGLVDGDGRPGATLAEELDLLDSLDDERFVMAALEFTCGTTYNEGGPSPLTDPVRGARALELAATRGGSQLDFARRLLTDPHSVRAWLRRLLEDCDEAFFADTWRRVRVQLAADARHKTEILRHKGLAEVLASVSAALSVDPEGRRITADKLCPGNATALDHTLGAGLTFVPSHFAWPHLMVLHAPGWRPVIHYPVSAPDLARPTSVETLERRLTALAHPVRLRLCRDLARAPFSTGELAHATGLTAPEVSRHLTLLKKAGLVTTARRGRYVMHQLDVTVVARLGSDFLEGILR</sequence>
<evidence type="ECO:0000256" key="2">
    <source>
        <dbReference type="ARBA" id="ARBA00023125"/>
    </source>
</evidence>
<dbReference type="PANTHER" id="PTHR33154">
    <property type="entry name" value="TRANSCRIPTIONAL REGULATOR, ARSR FAMILY"/>
    <property type="match status" value="1"/>
</dbReference>
<dbReference type="PRINTS" id="PR00778">
    <property type="entry name" value="HTHARSR"/>
</dbReference>
<dbReference type="EMBL" id="BAAAUG010000076">
    <property type="protein sequence ID" value="GAA3115568.1"/>
    <property type="molecule type" value="Genomic_DNA"/>
</dbReference>
<dbReference type="SUPFAM" id="SSF46785">
    <property type="entry name" value="Winged helix' DNA-binding domain"/>
    <property type="match status" value="1"/>
</dbReference>
<dbReference type="InterPro" id="IPR045981">
    <property type="entry name" value="DUF5937"/>
</dbReference>
<keyword evidence="6" id="KW-1185">Reference proteome</keyword>
<feature type="domain" description="HTH arsR-type" evidence="4">
    <location>
        <begin position="280"/>
        <end position="372"/>
    </location>
</feature>
<dbReference type="CDD" id="cd00090">
    <property type="entry name" value="HTH_ARSR"/>
    <property type="match status" value="1"/>
</dbReference>
<dbReference type="PROSITE" id="PS50987">
    <property type="entry name" value="HTH_ARSR_2"/>
    <property type="match status" value="1"/>
</dbReference>
<name>A0ABP6MKS3_9ACTN</name>
<evidence type="ECO:0000256" key="1">
    <source>
        <dbReference type="ARBA" id="ARBA00023015"/>
    </source>
</evidence>
<keyword evidence="2" id="KW-0238">DNA-binding</keyword>
<dbReference type="PANTHER" id="PTHR33154:SF33">
    <property type="entry name" value="TRANSCRIPTIONAL REPRESSOR SDPR"/>
    <property type="match status" value="1"/>
</dbReference>
<accession>A0ABP6MKS3</accession>
<proteinExistence type="predicted"/>
<gene>
    <name evidence="5" type="ORF">GCM10010449_42070</name>
</gene>
<dbReference type="SMART" id="SM00418">
    <property type="entry name" value="HTH_ARSR"/>
    <property type="match status" value="1"/>
</dbReference>
<dbReference type="InterPro" id="IPR001845">
    <property type="entry name" value="HTH_ArsR_DNA-bd_dom"/>
</dbReference>
<organism evidence="5 6">
    <name type="scientific">Streptomyces rectiviolaceus</name>
    <dbReference type="NCBI Taxonomy" id="332591"/>
    <lineage>
        <taxon>Bacteria</taxon>
        <taxon>Bacillati</taxon>
        <taxon>Actinomycetota</taxon>
        <taxon>Actinomycetes</taxon>
        <taxon>Kitasatosporales</taxon>
        <taxon>Streptomycetaceae</taxon>
        <taxon>Streptomyces</taxon>
    </lineage>
</organism>
<evidence type="ECO:0000256" key="3">
    <source>
        <dbReference type="ARBA" id="ARBA00023163"/>
    </source>
</evidence>
<evidence type="ECO:0000313" key="5">
    <source>
        <dbReference type="EMBL" id="GAA3115568.1"/>
    </source>
</evidence>
<dbReference type="NCBIfam" id="NF033788">
    <property type="entry name" value="HTH_metalloreg"/>
    <property type="match status" value="1"/>
</dbReference>
<reference evidence="6" key="1">
    <citation type="journal article" date="2019" name="Int. J. Syst. Evol. Microbiol.">
        <title>The Global Catalogue of Microorganisms (GCM) 10K type strain sequencing project: providing services to taxonomists for standard genome sequencing and annotation.</title>
        <authorList>
            <consortium name="The Broad Institute Genomics Platform"/>
            <consortium name="The Broad Institute Genome Sequencing Center for Infectious Disease"/>
            <person name="Wu L."/>
            <person name="Ma J."/>
        </authorList>
    </citation>
    <scope>NUCLEOTIDE SEQUENCE [LARGE SCALE GENOMIC DNA]</scope>
    <source>
        <strain evidence="6">JCM 9092</strain>
    </source>
</reference>
<evidence type="ECO:0000259" key="4">
    <source>
        <dbReference type="PROSITE" id="PS50987"/>
    </source>
</evidence>
<dbReference type="InterPro" id="IPR036390">
    <property type="entry name" value="WH_DNA-bd_sf"/>
</dbReference>
<keyword evidence="3" id="KW-0804">Transcription</keyword>
<dbReference type="InterPro" id="IPR011991">
    <property type="entry name" value="ArsR-like_HTH"/>
</dbReference>